<proteinExistence type="predicted"/>
<evidence type="ECO:0000313" key="10">
    <source>
        <dbReference type="Proteomes" id="UP000179807"/>
    </source>
</evidence>
<dbReference type="PROSITE" id="PS00022">
    <property type="entry name" value="EGF_1"/>
    <property type="match status" value="8"/>
</dbReference>
<dbReference type="RefSeq" id="XP_068355173.1">
    <property type="nucleotide sequence ID" value="XM_068507641.1"/>
</dbReference>
<dbReference type="PANTHER" id="PTHR11219:SF69">
    <property type="entry name" value="TENEURIN-A"/>
    <property type="match status" value="1"/>
</dbReference>
<comment type="caution">
    <text evidence="4">Lacks conserved residue(s) required for the propagation of feature annotation.</text>
</comment>
<dbReference type="Proteomes" id="UP000179807">
    <property type="component" value="Unassembled WGS sequence"/>
</dbReference>
<keyword evidence="2" id="KW-0677">Repeat</keyword>
<keyword evidence="10" id="KW-1185">Reference proteome</keyword>
<dbReference type="OrthoDB" id="5981622at2759"/>
<dbReference type="InterPro" id="IPR000742">
    <property type="entry name" value="EGF"/>
</dbReference>
<feature type="compositionally biased region" description="Basic and acidic residues" evidence="5">
    <location>
        <begin position="1359"/>
        <end position="1370"/>
    </location>
</feature>
<accession>A0A1J4JXN2</accession>
<feature type="domain" description="EGF-like" evidence="8">
    <location>
        <begin position="1309"/>
        <end position="1345"/>
    </location>
</feature>
<keyword evidence="3 4" id="KW-1015">Disulfide bond</keyword>
<feature type="chain" id="PRO_5012046108" description="EGF-like domain-containing protein" evidence="7">
    <location>
        <begin position="21"/>
        <end position="1441"/>
    </location>
</feature>
<organism evidence="9 10">
    <name type="scientific">Tritrichomonas foetus</name>
    <dbReference type="NCBI Taxonomy" id="1144522"/>
    <lineage>
        <taxon>Eukaryota</taxon>
        <taxon>Metamonada</taxon>
        <taxon>Parabasalia</taxon>
        <taxon>Tritrichomonadida</taxon>
        <taxon>Tritrichomonadidae</taxon>
        <taxon>Tritrichomonas</taxon>
    </lineage>
</organism>
<feature type="disulfide bond" evidence="4">
    <location>
        <begin position="1335"/>
        <end position="1344"/>
    </location>
</feature>
<comment type="caution">
    <text evidence="9">The sequence shown here is derived from an EMBL/GenBank/DDBJ whole genome shotgun (WGS) entry which is preliminary data.</text>
</comment>
<dbReference type="PROSITE" id="PS01186">
    <property type="entry name" value="EGF_2"/>
    <property type="match status" value="1"/>
</dbReference>
<dbReference type="Gene3D" id="2.10.25.10">
    <property type="entry name" value="Laminin"/>
    <property type="match status" value="5"/>
</dbReference>
<keyword evidence="6" id="KW-0812">Transmembrane</keyword>
<protein>
    <recommendedName>
        <fullName evidence="8">EGF-like domain-containing protein</fullName>
    </recommendedName>
</protein>
<feature type="disulfide bond" evidence="4">
    <location>
        <begin position="765"/>
        <end position="775"/>
    </location>
</feature>
<feature type="disulfide bond" evidence="4">
    <location>
        <begin position="1075"/>
        <end position="1092"/>
    </location>
</feature>
<keyword evidence="7" id="KW-0732">Signal</keyword>
<evidence type="ECO:0000256" key="3">
    <source>
        <dbReference type="ARBA" id="ARBA00023157"/>
    </source>
</evidence>
<feature type="domain" description="EGF-like" evidence="8">
    <location>
        <begin position="250"/>
        <end position="285"/>
    </location>
</feature>
<feature type="domain" description="EGF-like" evidence="8">
    <location>
        <begin position="762"/>
        <end position="796"/>
    </location>
</feature>
<dbReference type="SUPFAM" id="SSF57196">
    <property type="entry name" value="EGF/Laminin"/>
    <property type="match status" value="1"/>
</dbReference>
<feature type="disulfide bond" evidence="4">
    <location>
        <begin position="1312"/>
        <end position="1322"/>
    </location>
</feature>
<evidence type="ECO:0000256" key="7">
    <source>
        <dbReference type="SAM" id="SignalP"/>
    </source>
</evidence>
<gene>
    <name evidence="9" type="ORF">TRFO_30952</name>
</gene>
<feature type="domain" description="EGF-like" evidence="8">
    <location>
        <begin position="520"/>
        <end position="558"/>
    </location>
</feature>
<feature type="disulfide bond" evidence="4">
    <location>
        <begin position="786"/>
        <end position="795"/>
    </location>
</feature>
<dbReference type="VEuPathDB" id="TrichDB:TRFO_30952"/>
<evidence type="ECO:0000313" key="9">
    <source>
        <dbReference type="EMBL" id="OHT02037.1"/>
    </source>
</evidence>
<feature type="domain" description="EGF-like" evidence="8">
    <location>
        <begin position="1067"/>
        <end position="1104"/>
    </location>
</feature>
<reference evidence="9" key="1">
    <citation type="submission" date="2016-10" db="EMBL/GenBank/DDBJ databases">
        <authorList>
            <person name="Benchimol M."/>
            <person name="Almeida L.G."/>
            <person name="Vasconcelos A.T."/>
            <person name="Perreira-Neves A."/>
            <person name="Rosa I.A."/>
            <person name="Tasca T."/>
            <person name="Bogo M.R."/>
            <person name="de Souza W."/>
        </authorList>
    </citation>
    <scope>NUCLEOTIDE SEQUENCE [LARGE SCALE GENOMIC DNA]</scope>
    <source>
        <strain evidence="9">K</strain>
    </source>
</reference>
<dbReference type="EMBL" id="MLAK01000884">
    <property type="protein sequence ID" value="OHT02037.1"/>
    <property type="molecule type" value="Genomic_DNA"/>
</dbReference>
<keyword evidence="6" id="KW-0472">Membrane</keyword>
<dbReference type="GeneID" id="94842345"/>
<keyword evidence="6" id="KW-1133">Transmembrane helix</keyword>
<feature type="disulfide bond" evidence="4">
    <location>
        <begin position="1094"/>
        <end position="1103"/>
    </location>
</feature>
<feature type="disulfide bond" evidence="4">
    <location>
        <begin position="275"/>
        <end position="284"/>
    </location>
</feature>
<dbReference type="CDD" id="cd00054">
    <property type="entry name" value="EGF_CA"/>
    <property type="match status" value="1"/>
</dbReference>
<evidence type="ECO:0000256" key="4">
    <source>
        <dbReference type="PROSITE-ProRule" id="PRU00076"/>
    </source>
</evidence>
<feature type="disulfide bond" evidence="4">
    <location>
        <begin position="524"/>
        <end position="534"/>
    </location>
</feature>
<dbReference type="PANTHER" id="PTHR11219">
    <property type="entry name" value="TENEURIN AND N-ACETYLGLUCOSAMINE-1-PHOSPHODIESTER ALPHA-N-ACETYLGLUCOSAMINIDASE"/>
    <property type="match status" value="1"/>
</dbReference>
<evidence type="ECO:0000256" key="1">
    <source>
        <dbReference type="ARBA" id="ARBA00022536"/>
    </source>
</evidence>
<evidence type="ECO:0000256" key="6">
    <source>
        <dbReference type="SAM" id="Phobius"/>
    </source>
</evidence>
<dbReference type="InterPro" id="IPR051216">
    <property type="entry name" value="Teneurin"/>
</dbReference>
<evidence type="ECO:0000256" key="2">
    <source>
        <dbReference type="ARBA" id="ARBA00022737"/>
    </source>
</evidence>
<feature type="disulfide bond" evidence="4">
    <location>
        <begin position="548"/>
        <end position="557"/>
    </location>
</feature>
<feature type="transmembrane region" description="Helical" evidence="6">
    <location>
        <begin position="1401"/>
        <end position="1423"/>
    </location>
</feature>
<feature type="region of interest" description="Disordered" evidence="5">
    <location>
        <begin position="1351"/>
        <end position="1379"/>
    </location>
</feature>
<feature type="disulfide bond" evidence="4">
    <location>
        <begin position="1071"/>
        <end position="1081"/>
    </location>
</feature>
<name>A0A1J4JXN2_9EUKA</name>
<evidence type="ECO:0000256" key="5">
    <source>
        <dbReference type="SAM" id="MobiDB-lite"/>
    </source>
</evidence>
<sequence>MIPLLIALAFNRIFNSCSLASFLSPLFMASFASSNPGKPNLDYINSKNLLQSNNFNDTVSINNTNSSNIFPEIYINGRLYKFDENGKVAETSCQPGLIYNRYYNEIEFINPAETKIIDTICYEKFNFGYNSISVTGSYCPKRTGKYRVMATARPFVQIIMDGRREPYEIGPAGNCWGADHSQYSIDNMYLDANKCYNFRVNMRTGCTLYPQYLYTSFFYEDEDEYFPSSDEYVTCEINDCRDGYYGEHCDGVCPADCGAHGYCFNGTAGNGECVCDDHWEGKDCNDEIEVIPPYSPNKGVTGIGYRDEIGFTNPFTTFVLDTPEFYPSDYIYCGLQLTGSILPERSGQYQFRIYGKPVVKFDFMGTGTPSVIGPAAVCNNAVYTDEISPVFTLDRHRSYPFSIYYRSGCGLNYDKHVKLYWKNGPKYGGDVESAPWEPVPDFVSYLTTDDNCVPNHYGSDCEGTCHECPSDKFTCDEGIDGTGKCKCRWGVSDCYCSELIPCENGGTCNDGICECLPGYYGELCQRYCNNETTCHNHGYCTDLGYCHCDSEHTGDTCNQKCNRKDYCNGHGDCIDGGICQCDEEWSGNTCAHHDYQKSPNEMEKGLVYTMFANEWFSGGYVEAPHIIPELHQDFEARQAYHSVIANGAIVSYNKTKVEVRMMSRPFGEIQLNQEVEPSNFGPPGTCLPFESDGYISEFTMFPNKLYNFYIRWRSGCALIPQDLYLEWRPKGETEWKTIPSENLRANTWGQTCLERYFGDFCTEYCDSDCNMNGDCIIHDGESICQCFEGYYGEHCEYQCNAETDCNGHGICYNDGCICDEHHSGEHCEIGCTGPESCSYHGHCSSEGSSECICDSDYEGEVCSEHKYVPSLNETIHGVNFTVYSTENFDIISQGPMIIDNVSFTFRPLMFNSATLDFSIVPKTRVQGRLRFTAKPYGQLIIRNEYFNYTIPNEIGPSVSCWPTTVTTETTPFIDFYPNELYHITFKYKSGCSFFEQYFNIEWQLGTKDWTTIPIDNLYVPKTKEQTCLDRYSGEHCSEYCSLDCNMNGYCIIDSNHTERCECIEGAEGEYCENYCDPITTCNGHGICEGYECICDLYHSGSQCEEGCHSETTCHGHGQCTINNTCECDSEYEGETCAQHKYIPSINETKQGVLMTLYSNEEFETVENISIISNLTQTFDNLYYKSILLETAIIPRNNIRCQFRITAKPYGQIIISESEIEMVPKELGPSNWCWGWTTTENETKYHNLIANKLTRLSIKFKSGCCWIQQNIKIEWSYDSRGFHEIPSTLLYIPQSTEQTCLDRYFGVNCSEYCSLECNSRGTCYIDSLTDTEQCKCLPGFSGPNCETELIPTSTPNPTEHPTEILPTKEDPTQTEEESQNETIVNHVRNENKNDDGIYSTPVIAIMITIAVLSVAIILVTIFIVTKRSTNFASSIPLIDSKV</sequence>
<feature type="signal peptide" evidence="7">
    <location>
        <begin position="1"/>
        <end position="20"/>
    </location>
</feature>
<feature type="disulfide bond" evidence="4">
    <location>
        <begin position="1316"/>
        <end position="1333"/>
    </location>
</feature>
<dbReference type="SMART" id="SM00181">
    <property type="entry name" value="EGF"/>
    <property type="match status" value="10"/>
</dbReference>
<evidence type="ECO:0000259" key="8">
    <source>
        <dbReference type="PROSITE" id="PS50026"/>
    </source>
</evidence>
<keyword evidence="1 4" id="KW-0245">EGF-like domain</keyword>
<feature type="disulfide bond" evidence="4">
    <location>
        <begin position="253"/>
        <end position="263"/>
    </location>
</feature>
<dbReference type="PROSITE" id="PS50026">
    <property type="entry name" value="EGF_3"/>
    <property type="match status" value="5"/>
</dbReference>